<dbReference type="InterPro" id="IPR043502">
    <property type="entry name" value="DNA/RNA_pol_sf"/>
</dbReference>
<protein>
    <submittedName>
        <fullName evidence="7">Y-family DNA polymerase</fullName>
    </submittedName>
</protein>
<dbReference type="Gene3D" id="3.40.1170.60">
    <property type="match status" value="1"/>
</dbReference>
<dbReference type="Gene3D" id="3.30.70.270">
    <property type="match status" value="1"/>
</dbReference>
<evidence type="ECO:0000256" key="4">
    <source>
        <dbReference type="ARBA" id="ARBA00023204"/>
    </source>
</evidence>
<keyword evidence="5" id="KW-0742">SOS response</keyword>
<evidence type="ECO:0000256" key="1">
    <source>
        <dbReference type="ARBA" id="ARBA00010945"/>
    </source>
</evidence>
<dbReference type="Pfam" id="PF13438">
    <property type="entry name" value="DUF4113"/>
    <property type="match status" value="1"/>
</dbReference>
<dbReference type="Pfam" id="PF00817">
    <property type="entry name" value="IMS"/>
    <property type="match status" value="1"/>
</dbReference>
<feature type="domain" description="UmuC" evidence="6">
    <location>
        <begin position="16"/>
        <end position="202"/>
    </location>
</feature>
<keyword evidence="2" id="KW-0227">DNA damage</keyword>
<keyword evidence="3" id="KW-0741">SOS mutagenesis</keyword>
<evidence type="ECO:0000256" key="2">
    <source>
        <dbReference type="ARBA" id="ARBA00022763"/>
    </source>
</evidence>
<dbReference type="InterPro" id="IPR043128">
    <property type="entry name" value="Rev_trsase/Diguanyl_cyclase"/>
</dbReference>
<dbReference type="NCBIfam" id="NF002955">
    <property type="entry name" value="PRK03609.1"/>
    <property type="match status" value="1"/>
</dbReference>
<evidence type="ECO:0000313" key="7">
    <source>
        <dbReference type="EMBL" id="MFD0911975.1"/>
    </source>
</evidence>
<comment type="caution">
    <text evidence="7">The sequence shown here is derived from an EMBL/GenBank/DDBJ whole genome shotgun (WGS) entry which is preliminary data.</text>
</comment>
<comment type="similarity">
    <text evidence="1">Belongs to the DNA polymerase type-Y family.</text>
</comment>
<accession>A0ABW3F4P5</accession>
<dbReference type="Gene3D" id="1.10.150.20">
    <property type="entry name" value="5' to 3' exonuclease, C-terminal subdomain"/>
    <property type="match status" value="1"/>
</dbReference>
<organism evidence="7 8">
    <name type="scientific">Methylophilus luteus</name>
    <dbReference type="NCBI Taxonomy" id="640108"/>
    <lineage>
        <taxon>Bacteria</taxon>
        <taxon>Pseudomonadati</taxon>
        <taxon>Pseudomonadota</taxon>
        <taxon>Betaproteobacteria</taxon>
        <taxon>Nitrosomonadales</taxon>
        <taxon>Methylophilaceae</taxon>
        <taxon>Methylophilus</taxon>
    </lineage>
</organism>
<keyword evidence="8" id="KW-1185">Reference proteome</keyword>
<dbReference type="InterPro" id="IPR025188">
    <property type="entry name" value="DUF4113"/>
</dbReference>
<sequence>MQIETANLQQPATRVIALVDVNNFYVSCERVFNPKLRNRPVVVLSNNDGCVISRSAEAKALDIAMGAPWFQIRKFAEQENVFVLSSNYALYADMSNRVMSILRQFSPLQEIYSIDESFLDLSGFTHVDLTDYAQKLRQTVLQGTGLPVCVGIGSSKTLAKMANHCAKQQLALNGVCNFNALPETDVDASLREIAVGKVWGIGRALSKKMHELEIFTAYDLKRSDAATMRSKFSVVLEKTVRELNGTTCLELEQIRGPQQQILSTRSFGQTVRDLQTLQEAVTLLTTRAGEKLRQRQLFAGSIHVYIRTSPFRDAGQQYDNGFNIDLHTPTNSSMRLVEAAFKALGQIYRPGYDYMKAGISLGALATAQGQQQDMFEISDTHDKSVRLMQTIDSINQKMGRATIKLASEGVQKHKQAEIKQPWRMKQEMMSPRYTTRWDELLQVN</sequence>
<dbReference type="RefSeq" id="WP_379054494.1">
    <property type="nucleotide sequence ID" value="NZ_JBHTKB010000001.1"/>
</dbReference>
<gene>
    <name evidence="7" type="ORF">ACFQ1Z_00315</name>
</gene>
<name>A0ABW3F4P5_9PROT</name>
<dbReference type="InterPro" id="IPR017961">
    <property type="entry name" value="DNA_pol_Y-fam_little_finger"/>
</dbReference>
<dbReference type="InterPro" id="IPR050116">
    <property type="entry name" value="DNA_polymerase-Y"/>
</dbReference>
<dbReference type="PANTHER" id="PTHR11076:SF34">
    <property type="entry name" value="PROTEIN UMUC"/>
    <property type="match status" value="1"/>
</dbReference>
<dbReference type="CDD" id="cd01700">
    <property type="entry name" value="PolY_Pol_V_umuC"/>
    <property type="match status" value="1"/>
</dbReference>
<dbReference type="SUPFAM" id="SSF56672">
    <property type="entry name" value="DNA/RNA polymerases"/>
    <property type="match status" value="1"/>
</dbReference>
<keyword evidence="4" id="KW-0234">DNA repair</keyword>
<evidence type="ECO:0000256" key="5">
    <source>
        <dbReference type="ARBA" id="ARBA00023236"/>
    </source>
</evidence>
<dbReference type="Proteomes" id="UP001597128">
    <property type="component" value="Unassembled WGS sequence"/>
</dbReference>
<reference evidence="8" key="1">
    <citation type="journal article" date="2019" name="Int. J. Syst. Evol. Microbiol.">
        <title>The Global Catalogue of Microorganisms (GCM) 10K type strain sequencing project: providing services to taxonomists for standard genome sequencing and annotation.</title>
        <authorList>
            <consortium name="The Broad Institute Genomics Platform"/>
            <consortium name="The Broad Institute Genome Sequencing Center for Infectious Disease"/>
            <person name="Wu L."/>
            <person name="Ma J."/>
        </authorList>
    </citation>
    <scope>NUCLEOTIDE SEQUENCE [LARGE SCALE GENOMIC DNA]</scope>
    <source>
        <strain evidence="8">CCUG 58412</strain>
    </source>
</reference>
<proteinExistence type="inferred from homology"/>
<dbReference type="PANTHER" id="PTHR11076">
    <property type="entry name" value="DNA REPAIR POLYMERASE UMUC / TRANSFERASE FAMILY MEMBER"/>
    <property type="match status" value="1"/>
</dbReference>
<dbReference type="PROSITE" id="PS50173">
    <property type="entry name" value="UMUC"/>
    <property type="match status" value="1"/>
</dbReference>
<dbReference type="InterPro" id="IPR001126">
    <property type="entry name" value="UmuC"/>
</dbReference>
<evidence type="ECO:0000256" key="3">
    <source>
        <dbReference type="ARBA" id="ARBA00023199"/>
    </source>
</evidence>
<evidence type="ECO:0000259" key="6">
    <source>
        <dbReference type="PROSITE" id="PS50173"/>
    </source>
</evidence>
<dbReference type="EMBL" id="JBHTKB010000001">
    <property type="protein sequence ID" value="MFD0911975.1"/>
    <property type="molecule type" value="Genomic_DNA"/>
</dbReference>
<evidence type="ECO:0000313" key="8">
    <source>
        <dbReference type="Proteomes" id="UP001597128"/>
    </source>
</evidence>
<dbReference type="Pfam" id="PF11799">
    <property type="entry name" value="IMS_C"/>
    <property type="match status" value="1"/>
</dbReference>